<keyword evidence="3 10" id="KW-0597">Phosphoprotein</keyword>
<dbReference type="GO" id="GO:0000156">
    <property type="term" value="F:phosphorelay response regulator activity"/>
    <property type="evidence" value="ECO:0007669"/>
    <property type="project" value="TreeGrafter"/>
</dbReference>
<dbReference type="AlphaFoldDB" id="A0A7H4M061"/>
<keyword evidence="2 9" id="KW-0963">Cytoplasm</keyword>
<comment type="caution">
    <text evidence="12">The sequence shown here is derived from an EMBL/GenBank/DDBJ whole genome shotgun (WGS) entry which is preliminary data.</text>
</comment>
<dbReference type="GO" id="GO:0003700">
    <property type="term" value="F:DNA-binding transcription factor activity"/>
    <property type="evidence" value="ECO:0007669"/>
    <property type="project" value="InterPro"/>
</dbReference>
<accession>A0A7H4M061</accession>
<dbReference type="InterPro" id="IPR051271">
    <property type="entry name" value="2C-system_Tx_regulators"/>
</dbReference>
<dbReference type="SUPFAM" id="SSF52172">
    <property type="entry name" value="CheY-like"/>
    <property type="match status" value="1"/>
</dbReference>
<evidence type="ECO:0000256" key="7">
    <source>
        <dbReference type="ARBA" id="ARBA00023159"/>
    </source>
</evidence>
<evidence type="ECO:0000256" key="9">
    <source>
        <dbReference type="PIRNR" id="PIRNR006171"/>
    </source>
</evidence>
<dbReference type="PROSITE" id="PS50110">
    <property type="entry name" value="RESPONSE_REGULATORY"/>
    <property type="match status" value="1"/>
</dbReference>
<dbReference type="InterPro" id="IPR001789">
    <property type="entry name" value="Sig_transdc_resp-reg_receiver"/>
</dbReference>
<sequence>MHHDLVDVLIVEDESELARLHAELIQKHPRMRLTGTAASLAQARQILNARPPQLVLLDNYLPDGKGVTLMNDPIMAHANCSVIFITAASDMETCSQAIRNGAFDYILKPVSWKRLSQSLERFVQFYDQQREWKIVDQQNVDSLYQLQAKNYRADSGSKGIEEKTLALVQSLFTGEEERCFSVDDVVSEAGLSKTTARRYLEHCVEIGFLEVEMLYGKIAIRGVCTAAPPAHRDASPARERPVV</sequence>
<dbReference type="GO" id="GO:0003677">
    <property type="term" value="F:DNA binding"/>
    <property type="evidence" value="ECO:0007669"/>
    <property type="project" value="UniProtKB-KW"/>
</dbReference>
<name>A0A7H4M061_9ENTR</name>
<keyword evidence="7 9" id="KW-0010">Activator</keyword>
<dbReference type="InterPro" id="IPR011006">
    <property type="entry name" value="CheY-like_superfamily"/>
</dbReference>
<dbReference type="PANTHER" id="PTHR45526:SF1">
    <property type="entry name" value="TRANSCRIPTIONAL REGULATORY PROTEIN DCUR-RELATED"/>
    <property type="match status" value="1"/>
</dbReference>
<keyword evidence="5 9" id="KW-0805">Transcription regulation</keyword>
<proteinExistence type="predicted"/>
<dbReference type="Gene3D" id="3.40.50.2300">
    <property type="match status" value="1"/>
</dbReference>
<keyword evidence="8 9" id="KW-0804">Transcription</keyword>
<evidence type="ECO:0000256" key="8">
    <source>
        <dbReference type="ARBA" id="ARBA00023163"/>
    </source>
</evidence>
<evidence type="ECO:0000256" key="3">
    <source>
        <dbReference type="ARBA" id="ARBA00022553"/>
    </source>
</evidence>
<evidence type="ECO:0000313" key="13">
    <source>
        <dbReference type="Proteomes" id="UP000255050"/>
    </source>
</evidence>
<evidence type="ECO:0000256" key="10">
    <source>
        <dbReference type="PROSITE-ProRule" id="PRU00169"/>
    </source>
</evidence>
<dbReference type="PANTHER" id="PTHR45526">
    <property type="entry name" value="TRANSCRIPTIONAL REGULATORY PROTEIN DPIA"/>
    <property type="match status" value="1"/>
</dbReference>
<reference evidence="12 13" key="1">
    <citation type="submission" date="2018-06" db="EMBL/GenBank/DDBJ databases">
        <authorList>
            <consortium name="Pathogen Informatics"/>
            <person name="Doyle S."/>
        </authorList>
    </citation>
    <scope>NUCLEOTIDE SEQUENCE [LARGE SCALE GENOMIC DNA]</scope>
    <source>
        <strain evidence="12 13">NCTC11694</strain>
    </source>
</reference>
<dbReference type="GO" id="GO:0005737">
    <property type="term" value="C:cytoplasm"/>
    <property type="evidence" value="ECO:0007669"/>
    <property type="project" value="UniProtKB-SubCell"/>
</dbReference>
<evidence type="ECO:0000256" key="5">
    <source>
        <dbReference type="ARBA" id="ARBA00023015"/>
    </source>
</evidence>
<keyword evidence="4 9" id="KW-0902">Two-component regulatory system</keyword>
<evidence type="ECO:0000256" key="1">
    <source>
        <dbReference type="ARBA" id="ARBA00004496"/>
    </source>
</evidence>
<keyword evidence="6 9" id="KW-0238">DNA-binding</keyword>
<evidence type="ECO:0000256" key="6">
    <source>
        <dbReference type="ARBA" id="ARBA00023125"/>
    </source>
</evidence>
<dbReference type="SMART" id="SM00448">
    <property type="entry name" value="REC"/>
    <property type="match status" value="1"/>
</dbReference>
<feature type="modified residue" description="4-aspartylphosphate" evidence="10">
    <location>
        <position position="58"/>
    </location>
</feature>
<dbReference type="EMBL" id="UGJR01000002">
    <property type="protein sequence ID" value="STR41787.1"/>
    <property type="molecule type" value="Genomic_DNA"/>
</dbReference>
<dbReference type="Pfam" id="PF00072">
    <property type="entry name" value="Response_reg"/>
    <property type="match status" value="1"/>
</dbReference>
<dbReference type="InterPro" id="IPR024187">
    <property type="entry name" value="Sig_transdc_resp-reg_cit/mal"/>
</dbReference>
<evidence type="ECO:0000259" key="11">
    <source>
        <dbReference type="PROSITE" id="PS50110"/>
    </source>
</evidence>
<protein>
    <recommendedName>
        <fullName evidence="9">Transcriptional regulatory protein</fullName>
    </recommendedName>
</protein>
<organism evidence="12 13">
    <name type="scientific">Klebsiella michiganensis</name>
    <dbReference type="NCBI Taxonomy" id="1134687"/>
    <lineage>
        <taxon>Bacteria</taxon>
        <taxon>Pseudomonadati</taxon>
        <taxon>Pseudomonadota</taxon>
        <taxon>Gammaproteobacteria</taxon>
        <taxon>Enterobacterales</taxon>
        <taxon>Enterobacteriaceae</taxon>
        <taxon>Klebsiella/Raoultella group</taxon>
        <taxon>Klebsiella</taxon>
    </lineage>
</organism>
<evidence type="ECO:0000256" key="2">
    <source>
        <dbReference type="ARBA" id="ARBA00022490"/>
    </source>
</evidence>
<evidence type="ECO:0000256" key="4">
    <source>
        <dbReference type="ARBA" id="ARBA00023012"/>
    </source>
</evidence>
<comment type="subcellular location">
    <subcellularLocation>
        <location evidence="1 9">Cytoplasm</location>
    </subcellularLocation>
</comment>
<dbReference type="Proteomes" id="UP000255050">
    <property type="component" value="Unassembled WGS sequence"/>
</dbReference>
<gene>
    <name evidence="12" type="primary">citB_1</name>
    <name evidence="12" type="ORF">NCTC11694_02984</name>
</gene>
<evidence type="ECO:0000313" key="12">
    <source>
        <dbReference type="EMBL" id="STR41787.1"/>
    </source>
</evidence>
<dbReference type="PIRSF" id="PIRSF006171">
    <property type="entry name" value="RR_citrat_malat"/>
    <property type="match status" value="1"/>
</dbReference>
<feature type="domain" description="Response regulatory" evidence="11">
    <location>
        <begin position="7"/>
        <end position="123"/>
    </location>
</feature>